<dbReference type="PROSITE" id="PS50005">
    <property type="entry name" value="TPR"/>
    <property type="match status" value="1"/>
</dbReference>
<feature type="region of interest" description="Disordered" evidence="2">
    <location>
        <begin position="127"/>
        <end position="159"/>
    </location>
</feature>
<keyword evidence="3" id="KW-1133">Transmembrane helix</keyword>
<dbReference type="EMBL" id="PVNK01000081">
    <property type="protein sequence ID" value="PRQ03524.1"/>
    <property type="molecule type" value="Genomic_DNA"/>
</dbReference>
<evidence type="ECO:0000313" key="5">
    <source>
        <dbReference type="EMBL" id="PRQ03524.1"/>
    </source>
</evidence>
<accession>A0A2S9YEH4</accession>
<keyword evidence="3" id="KW-0472">Membrane</keyword>
<evidence type="ECO:0000256" key="3">
    <source>
        <dbReference type="SAM" id="Phobius"/>
    </source>
</evidence>
<reference evidence="5 6" key="1">
    <citation type="submission" date="2018-03" db="EMBL/GenBank/DDBJ databases">
        <title>Draft Genome Sequences of the Obligatory Marine Myxobacteria Enhygromyxa salina SWB005.</title>
        <authorList>
            <person name="Poehlein A."/>
            <person name="Moghaddam J.A."/>
            <person name="Harms H."/>
            <person name="Alanjari M."/>
            <person name="Koenig G.M."/>
            <person name="Daniel R."/>
            <person name="Schaeberle T.F."/>
        </authorList>
    </citation>
    <scope>NUCLEOTIDE SEQUENCE [LARGE SCALE GENOMIC DNA]</scope>
    <source>
        <strain evidence="5 6">SWB005</strain>
    </source>
</reference>
<dbReference type="SUPFAM" id="SSF48452">
    <property type="entry name" value="TPR-like"/>
    <property type="match status" value="1"/>
</dbReference>
<evidence type="ECO:0000313" key="6">
    <source>
        <dbReference type="Proteomes" id="UP000237968"/>
    </source>
</evidence>
<dbReference type="InterPro" id="IPR019734">
    <property type="entry name" value="TPR_rpt"/>
</dbReference>
<comment type="caution">
    <text evidence="5">The sequence shown here is derived from an EMBL/GenBank/DDBJ whole genome shotgun (WGS) entry which is preliminary data.</text>
</comment>
<gene>
    <name evidence="5" type="ORF">ENSA5_15540</name>
</gene>
<evidence type="ECO:0000256" key="2">
    <source>
        <dbReference type="SAM" id="MobiDB-lite"/>
    </source>
</evidence>
<feature type="chain" id="PRO_5015761506" evidence="4">
    <location>
        <begin position="21"/>
        <end position="276"/>
    </location>
</feature>
<keyword evidence="6" id="KW-1185">Reference proteome</keyword>
<protein>
    <submittedName>
        <fullName evidence="5">Tetratricopeptide repeat protein</fullName>
    </submittedName>
</protein>
<feature type="transmembrane region" description="Helical" evidence="3">
    <location>
        <begin position="225"/>
        <end position="247"/>
    </location>
</feature>
<sequence>MIALSVATCFAVSLPTLASAAPAGGGEINTEERAMKAYNDGKAAYDAGDYSEALQLFLEAQSLYPSPVFHYNVGLCQEALENWEQAIISYEAYLRSYKSAFGEDPEDKVNTENKIERIEKQIELDKAEAEAEANQKPEPQIIIQPPPEDDKPEPKPGRGLLITGGVLTGVGVGVAVAGGAIFGSRAANISGQLTDVYEGGNPERVTLDQARTLDSDGRSAQLNQVLMISIGGAVALTGVALLAVGLVKKKKAGGAEATVTPTAGPEGAGLVIRGRF</sequence>
<feature type="repeat" description="TPR" evidence="1">
    <location>
        <begin position="34"/>
        <end position="67"/>
    </location>
</feature>
<dbReference type="AlphaFoldDB" id="A0A2S9YEH4"/>
<keyword evidence="3" id="KW-0812">Transmembrane</keyword>
<evidence type="ECO:0000256" key="1">
    <source>
        <dbReference type="PROSITE-ProRule" id="PRU00339"/>
    </source>
</evidence>
<keyword evidence="1" id="KW-0802">TPR repeat</keyword>
<evidence type="ECO:0000256" key="4">
    <source>
        <dbReference type="SAM" id="SignalP"/>
    </source>
</evidence>
<dbReference type="Gene3D" id="1.25.40.10">
    <property type="entry name" value="Tetratricopeptide repeat domain"/>
    <property type="match status" value="1"/>
</dbReference>
<keyword evidence="4" id="KW-0732">Signal</keyword>
<feature type="signal peptide" evidence="4">
    <location>
        <begin position="1"/>
        <end position="20"/>
    </location>
</feature>
<proteinExistence type="predicted"/>
<organism evidence="5 6">
    <name type="scientific">Enhygromyxa salina</name>
    <dbReference type="NCBI Taxonomy" id="215803"/>
    <lineage>
        <taxon>Bacteria</taxon>
        <taxon>Pseudomonadati</taxon>
        <taxon>Myxococcota</taxon>
        <taxon>Polyangia</taxon>
        <taxon>Nannocystales</taxon>
        <taxon>Nannocystaceae</taxon>
        <taxon>Enhygromyxa</taxon>
    </lineage>
</organism>
<name>A0A2S9YEH4_9BACT</name>
<dbReference type="InterPro" id="IPR011990">
    <property type="entry name" value="TPR-like_helical_dom_sf"/>
</dbReference>
<dbReference type="Proteomes" id="UP000237968">
    <property type="component" value="Unassembled WGS sequence"/>
</dbReference>